<dbReference type="EMBL" id="FZMP01000121">
    <property type="protein sequence ID" value="SNQ60883.1"/>
    <property type="molecule type" value="Genomic_DNA"/>
</dbReference>
<gene>
    <name evidence="1" type="ORF">MNV_2070006</name>
</gene>
<dbReference type="AlphaFoldDB" id="A0A284VNU5"/>
<name>A0A284VNU5_9EURY</name>
<reference evidence="2" key="1">
    <citation type="submission" date="2017-06" db="EMBL/GenBank/DDBJ databases">
        <authorList>
            <person name="Cremers G."/>
        </authorList>
    </citation>
    <scope>NUCLEOTIDE SEQUENCE [LARGE SCALE GENOMIC DNA]</scope>
</reference>
<dbReference type="Proteomes" id="UP000218615">
    <property type="component" value="Unassembled WGS sequence"/>
</dbReference>
<evidence type="ECO:0000313" key="1">
    <source>
        <dbReference type="EMBL" id="SNQ60883.1"/>
    </source>
</evidence>
<proteinExistence type="predicted"/>
<organism evidence="1 2">
    <name type="scientific">Candidatus Methanoperedens nitratireducens</name>
    <dbReference type="NCBI Taxonomy" id="1392998"/>
    <lineage>
        <taxon>Archaea</taxon>
        <taxon>Methanobacteriati</taxon>
        <taxon>Methanobacteriota</taxon>
        <taxon>Stenosarchaea group</taxon>
        <taxon>Methanomicrobia</taxon>
        <taxon>Methanosarcinales</taxon>
        <taxon>ANME-2 cluster</taxon>
        <taxon>Candidatus Methanoperedentaceae</taxon>
        <taxon>Candidatus Methanoperedens</taxon>
    </lineage>
</organism>
<keyword evidence="2" id="KW-1185">Reference proteome</keyword>
<protein>
    <submittedName>
        <fullName evidence="1">Uncharacterized protein</fullName>
    </submittedName>
</protein>
<sequence>MVMDHVNIKGKKYLMDTLRLLTGNKEPDVENVPDNILIIAQAIDEPDELPYLIETIKSMNIENMDRFRFVLFRVQIDSQLHMNEDLMRYQKRLFVSQVIEKLLYEKVFFAEEKEDDDEGEERDG</sequence>
<accession>A0A284VNU5</accession>
<evidence type="ECO:0000313" key="2">
    <source>
        <dbReference type="Proteomes" id="UP000218615"/>
    </source>
</evidence>